<dbReference type="Gene3D" id="1.25.40.10">
    <property type="entry name" value="Tetratricopeptide repeat domain"/>
    <property type="match status" value="1"/>
</dbReference>
<keyword evidence="1" id="KW-0802">TPR repeat</keyword>
<gene>
    <name evidence="2" type="ORF">HQ43_06800</name>
</gene>
<reference evidence="2 3" key="1">
    <citation type="submission" date="2014-08" db="EMBL/GenBank/DDBJ databases">
        <title>Porphyromonas canoris strain:OH2762 Genome sequencing.</title>
        <authorList>
            <person name="Wallis C."/>
            <person name="Deusch O."/>
            <person name="O'Flynn C."/>
            <person name="Davis I."/>
            <person name="Jospin G."/>
            <person name="Darling A.E."/>
            <person name="Coil D.A."/>
            <person name="Alexiev A."/>
            <person name="Horsfall A."/>
            <person name="Kirkwood N."/>
            <person name="Harris S."/>
            <person name="Eisen J.A."/>
        </authorList>
    </citation>
    <scope>NUCLEOTIDE SEQUENCE [LARGE SCALE GENOMIC DNA]</scope>
    <source>
        <strain evidence="3">COT-108 OH2762</strain>
    </source>
</reference>
<dbReference type="RefSeq" id="WP_036791287.1">
    <property type="nucleotide sequence ID" value="NZ_JQZV01000013.1"/>
</dbReference>
<feature type="repeat" description="TPR" evidence="1">
    <location>
        <begin position="590"/>
        <end position="623"/>
    </location>
</feature>
<dbReference type="SUPFAM" id="SSF48452">
    <property type="entry name" value="TPR-like"/>
    <property type="match status" value="1"/>
</dbReference>
<dbReference type="InterPro" id="IPR011990">
    <property type="entry name" value="TPR-like_helical_dom_sf"/>
</dbReference>
<comment type="caution">
    <text evidence="2">The sequence shown here is derived from an EMBL/GenBank/DDBJ whole genome shotgun (WGS) entry which is preliminary data.</text>
</comment>
<evidence type="ECO:0000313" key="3">
    <source>
        <dbReference type="Proteomes" id="UP000030101"/>
    </source>
</evidence>
<proteinExistence type="predicted"/>
<organism evidence="2 3">
    <name type="scientific">Porphyromonas canoris</name>
    <dbReference type="NCBI Taxonomy" id="36875"/>
    <lineage>
        <taxon>Bacteria</taxon>
        <taxon>Pseudomonadati</taxon>
        <taxon>Bacteroidota</taxon>
        <taxon>Bacteroidia</taxon>
        <taxon>Bacteroidales</taxon>
        <taxon>Porphyromonadaceae</taxon>
        <taxon>Porphyromonas</taxon>
    </lineage>
</organism>
<evidence type="ECO:0008006" key="4">
    <source>
        <dbReference type="Google" id="ProtNLM"/>
    </source>
</evidence>
<keyword evidence="3" id="KW-1185">Reference proteome</keyword>
<dbReference type="PROSITE" id="PS50005">
    <property type="entry name" value="TPR"/>
    <property type="match status" value="1"/>
</dbReference>
<dbReference type="InterPro" id="IPR019734">
    <property type="entry name" value="TPR_rpt"/>
</dbReference>
<sequence>MEQIDYNLTKQYYDNLILLLEQNRLGAVCKEMESIEEHYGYNKWTSTYRSALQVLSPMKQYLHTGVADPERVNILEDLRRKLAEQVDRFYYFATRSSNHSFDHPIMKLASEWGGDVENIESVLNDLSINDSTSREEVWKSRNRIFRFLSCSPPLTSGLYDVIVNCPVLSGSERDQTQIITAGLIVSSLFLGLNAFFCPLKFRLIKDLTQDPHTKVAGWATAALFLLTAHHSKRISLLGKEQLALVIGEEEEFQTEEWQNRLMEFLLAYYPTFTTQEDHERYKSEISSRLEDMARKMNIFGGVGNTEELLERIKESGEDAELMQAMNELQTSFAKTKDIHYHTTTELRRFPFFYEPVNWLMPFDLTHFRLASEEMTYFLKLLPFISPGGRLCSGDLYAYACMGNWSQIAKMSEIPSEALSSIKPIEAEDLLEGSIGEGIRDFVYTTYRFFHLERSYNFTSHVFFHKAFIIDTSPSQNIPLTAEQNRTLSSLLLESGYKSYSLMVLKRSLISASDFRLAALLAEKISDESLFGSDAVSSKDVEEYLLEAHRLDPLHVGTLLKLGDLKSLTPKTYNEAHQYLDEAEQVVGSNIPALSKLAQLYAKTGDNAKALDIYYKAYVLTESPNYSILRRLALQLYKMERYKDAIEKWELIPESEMKKSDYIYKGHALIYLNQVPEAMESYKKWRGYDDNESILQWQQYYIEPISNIFTETEWGLLYDSFDFQ</sequence>
<evidence type="ECO:0000256" key="1">
    <source>
        <dbReference type="PROSITE-ProRule" id="PRU00339"/>
    </source>
</evidence>
<protein>
    <recommendedName>
        <fullName evidence="4">Tetratricopeptide repeat protein</fullName>
    </recommendedName>
</protein>
<evidence type="ECO:0000313" key="2">
    <source>
        <dbReference type="EMBL" id="KGN91792.1"/>
    </source>
</evidence>
<dbReference type="EMBL" id="JQZV01000013">
    <property type="protein sequence ID" value="KGN91792.1"/>
    <property type="molecule type" value="Genomic_DNA"/>
</dbReference>
<accession>A0ABR4XK68</accession>
<dbReference type="Proteomes" id="UP000030101">
    <property type="component" value="Unassembled WGS sequence"/>
</dbReference>
<name>A0ABR4XK68_9PORP</name>